<dbReference type="Pfam" id="PF00459">
    <property type="entry name" value="Inositol_P"/>
    <property type="match status" value="1"/>
</dbReference>
<feature type="binding site" evidence="7">
    <location>
        <position position="78"/>
    </location>
    <ligand>
        <name>Mg(2+)</name>
        <dbReference type="ChEBI" id="CHEBI:18420"/>
        <label>1</label>
        <note>catalytic</note>
    </ligand>
</feature>
<dbReference type="PANTHER" id="PTHR43028">
    <property type="entry name" value="3'(2'),5'-BISPHOSPHATE NUCLEOTIDASE 1"/>
    <property type="match status" value="1"/>
</dbReference>
<evidence type="ECO:0000256" key="6">
    <source>
        <dbReference type="HAMAP-Rule" id="MF_02095"/>
    </source>
</evidence>
<dbReference type="PANTHER" id="PTHR43028:SF5">
    <property type="entry name" value="3'(2'),5'-BISPHOSPHATE NUCLEOTIDASE 1"/>
    <property type="match status" value="1"/>
</dbReference>
<dbReference type="HAMAP" id="MF_02095">
    <property type="entry name" value="CysQ"/>
    <property type="match status" value="1"/>
</dbReference>
<dbReference type="GO" id="GO:0000103">
    <property type="term" value="P:sulfate assimilation"/>
    <property type="evidence" value="ECO:0007669"/>
    <property type="project" value="TreeGrafter"/>
</dbReference>
<dbReference type="GO" id="GO:0008441">
    <property type="term" value="F:3'(2'),5'-bisphosphate nucleotidase activity"/>
    <property type="evidence" value="ECO:0007669"/>
    <property type="project" value="UniProtKB-UniRule"/>
</dbReference>
<name>A0A3D9Z106_9HYPH</name>
<evidence type="ECO:0000256" key="3">
    <source>
        <dbReference type="ARBA" id="ARBA00022519"/>
    </source>
</evidence>
<comment type="function">
    <text evidence="6">Converts adenosine-3',5'-bisphosphate (PAP) to AMP.</text>
</comment>
<dbReference type="PRINTS" id="PR00377">
    <property type="entry name" value="IMPHPHTASES"/>
</dbReference>
<keyword evidence="4 6" id="KW-0378">Hydrolase</keyword>
<protein>
    <recommendedName>
        <fullName evidence="6">3'(2'),5'-bisphosphate nucleotidase CysQ</fullName>
        <ecNumber evidence="6">3.1.3.7</ecNumber>
    </recommendedName>
    <alternativeName>
        <fullName evidence="6">3'(2'),5-bisphosphonucleoside 3'(2')-phosphohydrolase</fullName>
    </alternativeName>
    <alternativeName>
        <fullName evidence="6">3'-phosphoadenosine 5'-phosphate phosphatase</fullName>
        <shortName evidence="6">PAP phosphatase</shortName>
    </alternativeName>
</protein>
<dbReference type="InterPro" id="IPR000760">
    <property type="entry name" value="Inositol_monophosphatase-like"/>
</dbReference>
<reference evidence="8 9" key="1">
    <citation type="submission" date="2018-08" db="EMBL/GenBank/DDBJ databases">
        <title>Genomic Encyclopedia of Type Strains, Phase IV (KMG-IV): sequencing the most valuable type-strain genomes for metagenomic binning, comparative biology and taxonomic classification.</title>
        <authorList>
            <person name="Goeker M."/>
        </authorList>
    </citation>
    <scope>NUCLEOTIDE SEQUENCE [LARGE SCALE GENOMIC DNA]</scope>
    <source>
        <strain evidence="8 9">BW863</strain>
    </source>
</reference>
<feature type="binding site" evidence="6">
    <location>
        <position position="97"/>
    </location>
    <ligand>
        <name>Mg(2+)</name>
        <dbReference type="ChEBI" id="CHEBI:18420"/>
        <label>1</label>
    </ligand>
</feature>
<keyword evidence="6 7" id="KW-0460">Magnesium</keyword>
<dbReference type="InterPro" id="IPR006240">
    <property type="entry name" value="CysQ"/>
</dbReference>
<feature type="binding site" evidence="6">
    <location>
        <begin position="99"/>
        <end position="102"/>
    </location>
    <ligand>
        <name>substrate</name>
    </ligand>
</feature>
<comment type="caution">
    <text evidence="8">The sequence shown here is derived from an EMBL/GenBank/DDBJ whole genome shotgun (WGS) entry which is preliminary data.</text>
</comment>
<comment type="cofactor">
    <cofactor evidence="6 7">
        <name>Mg(2+)</name>
        <dbReference type="ChEBI" id="CHEBI:18420"/>
    </cofactor>
</comment>
<evidence type="ECO:0000313" key="8">
    <source>
        <dbReference type="EMBL" id="REF88852.1"/>
    </source>
</evidence>
<evidence type="ECO:0000313" key="9">
    <source>
        <dbReference type="Proteomes" id="UP000256900"/>
    </source>
</evidence>
<feature type="binding site" evidence="6">
    <location>
        <position position="78"/>
    </location>
    <ligand>
        <name>substrate</name>
    </ligand>
</feature>
<feature type="binding site" evidence="7">
    <location>
        <position position="97"/>
    </location>
    <ligand>
        <name>Mg(2+)</name>
        <dbReference type="ChEBI" id="CHEBI:18420"/>
        <label>1</label>
        <note>catalytic</note>
    </ligand>
</feature>
<feature type="binding site" evidence="7">
    <location>
        <position position="229"/>
    </location>
    <ligand>
        <name>Mg(2+)</name>
        <dbReference type="ChEBI" id="CHEBI:18420"/>
        <label>1</label>
        <note>catalytic</note>
    </ligand>
</feature>
<comment type="catalytic activity">
    <reaction evidence="6">
        <text>adenosine 3',5'-bisphosphate + H2O = AMP + phosphate</text>
        <dbReference type="Rhea" id="RHEA:10040"/>
        <dbReference type="ChEBI" id="CHEBI:15377"/>
        <dbReference type="ChEBI" id="CHEBI:43474"/>
        <dbReference type="ChEBI" id="CHEBI:58343"/>
        <dbReference type="ChEBI" id="CHEBI:456215"/>
        <dbReference type="EC" id="3.1.3.7"/>
    </reaction>
</comment>
<evidence type="ECO:0000256" key="5">
    <source>
        <dbReference type="ARBA" id="ARBA00023136"/>
    </source>
</evidence>
<comment type="similarity">
    <text evidence="1 6">Belongs to the inositol monophosphatase superfamily. CysQ family.</text>
</comment>
<evidence type="ECO:0000256" key="1">
    <source>
        <dbReference type="ARBA" id="ARBA00005289"/>
    </source>
</evidence>
<dbReference type="EC" id="3.1.3.7" evidence="6"/>
<feature type="binding site" evidence="6">
    <location>
        <position position="99"/>
    </location>
    <ligand>
        <name>Mg(2+)</name>
        <dbReference type="ChEBI" id="CHEBI:18420"/>
        <label>1</label>
    </ligand>
</feature>
<feature type="binding site" evidence="6">
    <location>
        <position position="100"/>
    </location>
    <ligand>
        <name>Mg(2+)</name>
        <dbReference type="ChEBI" id="CHEBI:18420"/>
        <label>2</label>
    </ligand>
</feature>
<evidence type="ECO:0000256" key="7">
    <source>
        <dbReference type="PIRSR" id="PIRSR600760-2"/>
    </source>
</evidence>
<dbReference type="Proteomes" id="UP000256900">
    <property type="component" value="Unassembled WGS sequence"/>
</dbReference>
<organism evidence="8 9">
    <name type="scientific">Methylovirgula ligni</name>
    <dbReference type="NCBI Taxonomy" id="569860"/>
    <lineage>
        <taxon>Bacteria</taxon>
        <taxon>Pseudomonadati</taxon>
        <taxon>Pseudomonadota</taxon>
        <taxon>Alphaproteobacteria</taxon>
        <taxon>Hyphomicrobiales</taxon>
        <taxon>Beijerinckiaceae</taxon>
        <taxon>Methylovirgula</taxon>
    </lineage>
</organism>
<feature type="binding site" evidence="6">
    <location>
        <position position="229"/>
    </location>
    <ligand>
        <name>substrate</name>
    </ligand>
</feature>
<dbReference type="InterPro" id="IPR020550">
    <property type="entry name" value="Inositol_monophosphatase_CS"/>
</dbReference>
<dbReference type="Gene3D" id="3.40.190.80">
    <property type="match status" value="1"/>
</dbReference>
<gene>
    <name evidence="6" type="primary">cysQ</name>
    <name evidence="8" type="ORF">DES32_0061</name>
</gene>
<accession>A0A3D9Z106</accession>
<dbReference type="SUPFAM" id="SSF56655">
    <property type="entry name" value="Carbohydrate phosphatase"/>
    <property type="match status" value="1"/>
</dbReference>
<keyword evidence="9" id="KW-1185">Reference proteome</keyword>
<keyword evidence="3 6" id="KW-0997">Cell inner membrane</keyword>
<comment type="subcellular location">
    <subcellularLocation>
        <location evidence="6">Cell inner membrane</location>
        <topology evidence="6">Peripheral membrane protein</topology>
        <orientation evidence="6">Cytoplasmic side</orientation>
    </subcellularLocation>
</comment>
<evidence type="ECO:0000256" key="2">
    <source>
        <dbReference type="ARBA" id="ARBA00022475"/>
    </source>
</evidence>
<keyword evidence="5 6" id="KW-0472">Membrane</keyword>
<evidence type="ECO:0000256" key="4">
    <source>
        <dbReference type="ARBA" id="ARBA00022801"/>
    </source>
</evidence>
<dbReference type="GO" id="GO:0000287">
    <property type="term" value="F:magnesium ion binding"/>
    <property type="evidence" value="ECO:0007669"/>
    <property type="project" value="UniProtKB-UniRule"/>
</dbReference>
<keyword evidence="2 6" id="KW-1003">Cell membrane</keyword>
<dbReference type="RefSeq" id="WP_115834701.1">
    <property type="nucleotide sequence ID" value="NZ_CP025086.1"/>
</dbReference>
<feature type="binding site" evidence="6">
    <location>
        <position position="78"/>
    </location>
    <ligand>
        <name>Mg(2+)</name>
        <dbReference type="ChEBI" id="CHEBI:18420"/>
        <label>1</label>
    </ligand>
</feature>
<feature type="binding site" evidence="6">
    <location>
        <position position="229"/>
    </location>
    <ligand>
        <name>Mg(2+)</name>
        <dbReference type="ChEBI" id="CHEBI:18420"/>
        <label>2</label>
    </ligand>
</feature>
<dbReference type="Gene3D" id="3.30.540.10">
    <property type="entry name" value="Fructose-1,6-Bisphosphatase, subunit A, domain 1"/>
    <property type="match status" value="1"/>
</dbReference>
<dbReference type="AlphaFoldDB" id="A0A3D9Z106"/>
<dbReference type="GO" id="GO:0005886">
    <property type="term" value="C:plasma membrane"/>
    <property type="evidence" value="ECO:0007669"/>
    <property type="project" value="UniProtKB-SubCell"/>
</dbReference>
<dbReference type="NCBIfam" id="TIGR01331">
    <property type="entry name" value="bisphos_cysQ"/>
    <property type="match status" value="1"/>
</dbReference>
<sequence>MSVQITPKPLSLNYRAIAEDFAELAVAAGAAVMLFYNSDSHAREKGDTSPVCDADLAGEAVILAGLAARLPDLPVISEEAAAAGAKATCGDAFILVDPVDGTREFLAGKGEFTVNIGLVVHGEPKIGAVYAPALEQMWLAGDHAVTFPVAPGGKLPPPEQRQRIHTRKPDQDGLIALTSWSHTDPRTSAFLENLNVKQRRMIGSSLKFCSLADGSADIYPRFGATMEWDTAAGDAVLRAAGGIVLDRDGLPLRYGKAATKFMNGSFVAWADPAAIQATLGARRA</sequence>
<dbReference type="CDD" id="cd01638">
    <property type="entry name" value="CysQ"/>
    <property type="match status" value="1"/>
</dbReference>
<dbReference type="EMBL" id="QUMO01000001">
    <property type="protein sequence ID" value="REF88852.1"/>
    <property type="molecule type" value="Genomic_DNA"/>
</dbReference>
<dbReference type="PROSITE" id="PS00630">
    <property type="entry name" value="IMP_2"/>
    <property type="match status" value="1"/>
</dbReference>
<feature type="binding site" evidence="6">
    <location>
        <position position="97"/>
    </location>
    <ligand>
        <name>Mg(2+)</name>
        <dbReference type="ChEBI" id="CHEBI:18420"/>
        <label>2</label>
    </ligand>
</feature>
<dbReference type="InterPro" id="IPR050725">
    <property type="entry name" value="CysQ/Inositol_MonoPase"/>
</dbReference>
<dbReference type="GO" id="GO:0050427">
    <property type="term" value="P:3'-phosphoadenosine 5'-phosphosulfate metabolic process"/>
    <property type="evidence" value="ECO:0007669"/>
    <property type="project" value="TreeGrafter"/>
</dbReference>
<feature type="binding site" evidence="7">
    <location>
        <position position="100"/>
    </location>
    <ligand>
        <name>Mg(2+)</name>
        <dbReference type="ChEBI" id="CHEBI:18420"/>
        <label>1</label>
        <note>catalytic</note>
    </ligand>
</feature>
<proteinExistence type="inferred from homology"/>
<keyword evidence="6 7" id="KW-0479">Metal-binding</keyword>
<dbReference type="GO" id="GO:0046854">
    <property type="term" value="P:phosphatidylinositol phosphate biosynthetic process"/>
    <property type="evidence" value="ECO:0007669"/>
    <property type="project" value="InterPro"/>
</dbReference>
<dbReference type="OrthoDB" id="9785695at2"/>